<gene>
    <name evidence="6" type="primary">gltR_1</name>
    <name evidence="6" type="ORF">POI8812_00994</name>
</gene>
<dbReference type="SUPFAM" id="SSF53850">
    <property type="entry name" value="Periplasmic binding protein-like II"/>
    <property type="match status" value="1"/>
</dbReference>
<evidence type="ECO:0000256" key="1">
    <source>
        <dbReference type="ARBA" id="ARBA00009437"/>
    </source>
</evidence>
<reference evidence="6 7" key="1">
    <citation type="submission" date="2018-03" db="EMBL/GenBank/DDBJ databases">
        <authorList>
            <person name="Keele B.F."/>
        </authorList>
    </citation>
    <scope>NUCLEOTIDE SEQUENCE [LARGE SCALE GENOMIC DNA]</scope>
    <source>
        <strain evidence="6 7">CeCT 8812</strain>
    </source>
</reference>
<dbReference type="InterPro" id="IPR005119">
    <property type="entry name" value="LysR_subst-bd"/>
</dbReference>
<dbReference type="PANTHER" id="PTHR30419">
    <property type="entry name" value="HTH-TYPE TRANSCRIPTIONAL REGULATOR YBHD"/>
    <property type="match status" value="1"/>
</dbReference>
<evidence type="ECO:0000313" key="6">
    <source>
        <dbReference type="EMBL" id="SPF28691.1"/>
    </source>
</evidence>
<keyword evidence="2" id="KW-0805">Transcription regulation</keyword>
<dbReference type="AlphaFoldDB" id="A0A2R8A8Y8"/>
<keyword evidence="3" id="KW-0238">DNA-binding</keyword>
<proteinExistence type="inferred from homology"/>
<dbReference type="Proteomes" id="UP000244932">
    <property type="component" value="Unassembled WGS sequence"/>
</dbReference>
<dbReference type="Gene3D" id="3.40.190.10">
    <property type="entry name" value="Periplasmic binding protein-like II"/>
    <property type="match status" value="2"/>
</dbReference>
<evidence type="ECO:0000256" key="2">
    <source>
        <dbReference type="ARBA" id="ARBA00023015"/>
    </source>
</evidence>
<evidence type="ECO:0000256" key="4">
    <source>
        <dbReference type="ARBA" id="ARBA00023163"/>
    </source>
</evidence>
<evidence type="ECO:0000313" key="7">
    <source>
        <dbReference type="Proteomes" id="UP000244932"/>
    </source>
</evidence>
<dbReference type="InterPro" id="IPR050950">
    <property type="entry name" value="HTH-type_LysR_regulators"/>
</dbReference>
<dbReference type="GO" id="GO:0003700">
    <property type="term" value="F:DNA-binding transcription factor activity"/>
    <property type="evidence" value="ECO:0007669"/>
    <property type="project" value="InterPro"/>
</dbReference>
<dbReference type="EMBL" id="OMKW01000001">
    <property type="protein sequence ID" value="SPF28691.1"/>
    <property type="molecule type" value="Genomic_DNA"/>
</dbReference>
<protein>
    <submittedName>
        <fullName evidence="6">HTH-type transcriptional regulator GltR</fullName>
    </submittedName>
</protein>
<name>A0A2R8A8Y8_9RHOB</name>
<evidence type="ECO:0000259" key="5">
    <source>
        <dbReference type="PROSITE" id="PS50931"/>
    </source>
</evidence>
<dbReference type="Pfam" id="PF03466">
    <property type="entry name" value="LysR_substrate"/>
    <property type="match status" value="1"/>
</dbReference>
<dbReference type="PROSITE" id="PS50931">
    <property type="entry name" value="HTH_LYSR"/>
    <property type="match status" value="1"/>
</dbReference>
<dbReference type="GO" id="GO:0005829">
    <property type="term" value="C:cytosol"/>
    <property type="evidence" value="ECO:0007669"/>
    <property type="project" value="TreeGrafter"/>
</dbReference>
<keyword evidence="4" id="KW-0804">Transcription</keyword>
<comment type="similarity">
    <text evidence="1">Belongs to the LysR transcriptional regulatory family.</text>
</comment>
<sequence length="263" mass="28779">MRLLEETWGLDLFDRSSRTPRLTQTGLALVGEAQSVLSAYDSLPDKVGAKLQLSGELILGAVPTTLTGLVPLALSELKIRQPDIKVRVVPGLTNRLLLQLDRDQIHAAIISRPEIIPPTLQFAKVASETLVLIASEKAPNENPTVLLRTQPFIRFNRDAVVGRQVEAWLQREDIAVNDVMELEGLEAISSMVAAGLGISIVPQRCIREASLHRLKTIPLGQTSPVRHLGLASRKDTPKGKMITAAEQSFHEAVLIGEFKTARD</sequence>
<accession>A0A2R8A8Y8</accession>
<dbReference type="Gene3D" id="1.10.10.10">
    <property type="entry name" value="Winged helix-like DNA-binding domain superfamily/Winged helix DNA-binding domain"/>
    <property type="match status" value="1"/>
</dbReference>
<dbReference type="InterPro" id="IPR036388">
    <property type="entry name" value="WH-like_DNA-bd_sf"/>
</dbReference>
<organism evidence="6 7">
    <name type="scientific">Pontivivens insulae</name>
    <dbReference type="NCBI Taxonomy" id="1639689"/>
    <lineage>
        <taxon>Bacteria</taxon>
        <taxon>Pseudomonadati</taxon>
        <taxon>Pseudomonadota</taxon>
        <taxon>Alphaproteobacteria</taxon>
        <taxon>Rhodobacterales</taxon>
        <taxon>Paracoccaceae</taxon>
        <taxon>Pontivivens</taxon>
    </lineage>
</organism>
<evidence type="ECO:0000256" key="3">
    <source>
        <dbReference type="ARBA" id="ARBA00023125"/>
    </source>
</evidence>
<dbReference type="SUPFAM" id="SSF46785">
    <property type="entry name" value="Winged helix' DNA-binding domain"/>
    <property type="match status" value="1"/>
</dbReference>
<dbReference type="GO" id="GO:0003677">
    <property type="term" value="F:DNA binding"/>
    <property type="evidence" value="ECO:0007669"/>
    <property type="project" value="UniProtKB-KW"/>
</dbReference>
<dbReference type="InterPro" id="IPR000847">
    <property type="entry name" value="LysR_HTH_N"/>
</dbReference>
<keyword evidence="7" id="KW-1185">Reference proteome</keyword>
<feature type="domain" description="HTH lysR-type" evidence="5">
    <location>
        <begin position="1"/>
        <end position="23"/>
    </location>
</feature>
<dbReference type="InterPro" id="IPR036390">
    <property type="entry name" value="WH_DNA-bd_sf"/>
</dbReference>